<evidence type="ECO:0000256" key="6">
    <source>
        <dbReference type="ARBA" id="ARBA00048718"/>
    </source>
</evidence>
<dbReference type="eggNOG" id="KOG4382">
    <property type="taxonomic scope" value="Eukaryota"/>
</dbReference>
<evidence type="ECO:0000256" key="5">
    <source>
        <dbReference type="ARBA" id="ARBA00034489"/>
    </source>
</evidence>
<organism evidence="9 10">
    <name type="scientific">Cucumis melo</name>
    <name type="common">Muskmelon</name>
    <dbReference type="NCBI Taxonomy" id="3656"/>
    <lineage>
        <taxon>Eukaryota</taxon>
        <taxon>Viridiplantae</taxon>
        <taxon>Streptophyta</taxon>
        <taxon>Embryophyta</taxon>
        <taxon>Tracheophyta</taxon>
        <taxon>Spermatophyta</taxon>
        <taxon>Magnoliopsida</taxon>
        <taxon>eudicotyledons</taxon>
        <taxon>Gunneridae</taxon>
        <taxon>Pentapetalae</taxon>
        <taxon>rosids</taxon>
        <taxon>fabids</taxon>
        <taxon>Cucurbitales</taxon>
        <taxon>Cucurbitaceae</taxon>
        <taxon>Benincaseae</taxon>
        <taxon>Cucumis</taxon>
    </lineage>
</organism>
<keyword evidence="4" id="KW-0819">tRNA processing</keyword>
<accession>A0A9I9DSM9</accession>
<sequence>MPYPKTKVEEATHQNGIVFSRGMESTNNHNFAAGYSSSSPPPRRPICPNCNRPQPVCLCKFLPSSPIATKTKIIILQHPHESQHKLSTTPILTKCLLNATTIVNRRLKPGLSKLLDQSPPAVFLFPPTPHSSPPINISDLNITEDLVLIAFDGTWKHAKEMVRSSEEFLSRFARRVCLDIDESVEGGSIFDSELILRKEPHGGCVSTMEAVARCLRVMELDGAAVEEKLIGVLREMVRLQAGFLKPMNPRPKLLKNFKQKTSVMEDEN</sequence>
<dbReference type="KEGG" id="cmo:103499537"/>
<accession>A0A1S3CCR1</accession>
<dbReference type="SMART" id="SM01144">
    <property type="entry name" value="DTW"/>
    <property type="match status" value="1"/>
</dbReference>
<dbReference type="EC" id="2.5.1.25" evidence="1"/>
<dbReference type="Gramene" id="MELO3C023144.2.1">
    <property type="protein sequence ID" value="MELO3C023144.2.1"/>
    <property type="gene ID" value="MELO3C023144.2"/>
</dbReference>
<dbReference type="GO" id="GO:0008033">
    <property type="term" value="P:tRNA processing"/>
    <property type="evidence" value="ECO:0007669"/>
    <property type="project" value="UniProtKB-KW"/>
</dbReference>
<dbReference type="PANTHER" id="PTHR21392:SF0">
    <property type="entry name" value="TRNA-URIDINE AMINOCARBOXYPROPYLTRANSFERASE 2"/>
    <property type="match status" value="1"/>
</dbReference>
<dbReference type="GO" id="GO:0016432">
    <property type="term" value="F:tRNA-uridine aminocarboxypropyltransferase activity"/>
    <property type="evidence" value="ECO:0007669"/>
    <property type="project" value="UniProtKB-EC"/>
</dbReference>
<keyword evidence="3" id="KW-0949">S-adenosyl-L-methionine</keyword>
<reference evidence="8" key="1">
    <citation type="submission" date="2023-03" db="UniProtKB">
        <authorList>
            <consortium name="EnsemblPlants"/>
        </authorList>
    </citation>
    <scope>IDENTIFICATION</scope>
</reference>
<evidence type="ECO:0000256" key="4">
    <source>
        <dbReference type="ARBA" id="ARBA00022694"/>
    </source>
</evidence>
<dbReference type="RefSeq" id="XP_008460775.3">
    <property type="nucleotide sequence ID" value="XM_008462553.3"/>
</dbReference>
<proteinExistence type="inferred from homology"/>
<dbReference type="InterPro" id="IPR039262">
    <property type="entry name" value="DTWD2/TAPT"/>
</dbReference>
<evidence type="ECO:0000313" key="10">
    <source>
        <dbReference type="RefSeq" id="XP_008460775.3"/>
    </source>
</evidence>
<dbReference type="Proteomes" id="UP001652600">
    <property type="component" value="Chromosome 8"/>
</dbReference>
<protein>
    <recommendedName>
        <fullName evidence="1">tRNA-uridine aminocarboxypropyltransferase</fullName>
        <ecNumber evidence="1">2.5.1.25</ecNumber>
    </recommendedName>
</protein>
<name>A0A1S3CCR1_CUCME</name>
<dbReference type="InParanoid" id="A0A1S3CCR1"/>
<comment type="catalytic activity">
    <reaction evidence="6">
        <text>a uridine in tRNA + S-adenosyl-L-methionine = a 3-[(3S)-3-amino-3-carboxypropyl]uridine in tRNA + S-methyl-5'-thioadenosine + H(+)</text>
        <dbReference type="Rhea" id="RHEA:62432"/>
        <dbReference type="Rhea" id="RHEA-COMP:13339"/>
        <dbReference type="Rhea" id="RHEA-COMP:16092"/>
        <dbReference type="ChEBI" id="CHEBI:15378"/>
        <dbReference type="ChEBI" id="CHEBI:17509"/>
        <dbReference type="ChEBI" id="CHEBI:59789"/>
        <dbReference type="ChEBI" id="CHEBI:65315"/>
        <dbReference type="ChEBI" id="CHEBI:82930"/>
        <dbReference type="EC" id="2.5.1.25"/>
    </reaction>
</comment>
<reference evidence="10" key="2">
    <citation type="submission" date="2025-05" db="UniProtKB">
        <authorList>
            <consortium name="RefSeq"/>
        </authorList>
    </citation>
    <scope>IDENTIFICATION</scope>
    <source>
        <tissue evidence="10">Stem</tissue>
    </source>
</reference>
<evidence type="ECO:0000256" key="1">
    <source>
        <dbReference type="ARBA" id="ARBA00012386"/>
    </source>
</evidence>
<feature type="domain" description="DTW" evidence="7">
    <location>
        <begin position="43"/>
        <end position="245"/>
    </location>
</feature>
<evidence type="ECO:0000259" key="7">
    <source>
        <dbReference type="SMART" id="SM01144"/>
    </source>
</evidence>
<keyword evidence="9" id="KW-1185">Reference proteome</keyword>
<comment type="similarity">
    <text evidence="5">Belongs to the TDD superfamily. DTWD2 family.</text>
</comment>
<keyword evidence="2" id="KW-0808">Transferase</keyword>
<dbReference type="AlphaFoldDB" id="A0A1S3CCR1"/>
<evidence type="ECO:0000313" key="9">
    <source>
        <dbReference type="Proteomes" id="UP001652600"/>
    </source>
</evidence>
<dbReference type="InterPro" id="IPR005636">
    <property type="entry name" value="DTW"/>
</dbReference>
<evidence type="ECO:0000256" key="3">
    <source>
        <dbReference type="ARBA" id="ARBA00022691"/>
    </source>
</evidence>
<evidence type="ECO:0000313" key="8">
    <source>
        <dbReference type="EnsemblPlants" id="MELO3C023144.2.1"/>
    </source>
</evidence>
<dbReference type="Pfam" id="PF03942">
    <property type="entry name" value="DTW"/>
    <property type="match status" value="1"/>
</dbReference>
<dbReference type="EnsemblPlants" id="MELO3C023144.2.1">
    <property type="protein sequence ID" value="MELO3C023144.2.1"/>
    <property type="gene ID" value="MELO3C023144.2"/>
</dbReference>
<dbReference type="FunCoup" id="A0A1S3CCR1">
    <property type="interactions" value="1428"/>
</dbReference>
<gene>
    <name evidence="10" type="primary">LOC103499537</name>
</gene>
<evidence type="ECO:0000256" key="2">
    <source>
        <dbReference type="ARBA" id="ARBA00022679"/>
    </source>
</evidence>
<dbReference type="PANTHER" id="PTHR21392">
    <property type="entry name" value="TRNA-URIDINE AMINOCARBOXYPROPYLTRANSFERASE 2"/>
    <property type="match status" value="1"/>
</dbReference>
<dbReference type="GeneID" id="103499537"/>